<name>A0ABW2LLK7_9PSEU</name>
<sequence length="359" mass="39706">MTLVAEAANEVGTRQDPHVQARSARQQPLLLHSMALFREVLAVVFEHRPIRTVVEVGVETGQVSACYAELGAEAVHCVEPAPTEQLRRTLAEHDALHLVEGRSPDVLPEIPIADLYVLDGDHNYAAVRAELDWILVNAPDAVVVLHDVLWPCSRRDLYYLPRSPGDQHHESSDDGPTIWHDDLTPSGFVGAGQFTFATTAGGERNGVLTATEDAIAEHGGRLEIVPAVFGLGVLLREGSEADQLIGEALSPYTGSALLSAMENNRLALYTRVLAMQAEAVAHADEADRQVRELQDRNAEVAELRSRCDELIRRHAEELDALRNRNEELGRQLDRERVPKPVREVVRIARRAKRSLSRRA</sequence>
<feature type="coiled-coil region" evidence="1">
    <location>
        <begin position="276"/>
        <end position="331"/>
    </location>
</feature>
<protein>
    <submittedName>
        <fullName evidence="3">Class I SAM-dependent methyltransferase</fullName>
        <ecNumber evidence="3">2.1.1.-</ecNumber>
    </submittedName>
</protein>
<dbReference type="Proteomes" id="UP001596504">
    <property type="component" value="Unassembled WGS sequence"/>
</dbReference>
<dbReference type="Pfam" id="PF13578">
    <property type="entry name" value="Methyltransf_24"/>
    <property type="match status" value="1"/>
</dbReference>
<evidence type="ECO:0000313" key="3">
    <source>
        <dbReference type="EMBL" id="MFC7342475.1"/>
    </source>
</evidence>
<keyword evidence="1" id="KW-0175">Coiled coil</keyword>
<evidence type="ECO:0000256" key="1">
    <source>
        <dbReference type="SAM" id="Coils"/>
    </source>
</evidence>
<keyword evidence="3" id="KW-0808">Transferase</keyword>
<feature type="region of interest" description="Disordered" evidence="2">
    <location>
        <begin position="1"/>
        <end position="20"/>
    </location>
</feature>
<proteinExistence type="predicted"/>
<dbReference type="GO" id="GO:0008168">
    <property type="term" value="F:methyltransferase activity"/>
    <property type="evidence" value="ECO:0007669"/>
    <property type="project" value="UniProtKB-KW"/>
</dbReference>
<dbReference type="RefSeq" id="WP_380668395.1">
    <property type="nucleotide sequence ID" value="NZ_JBHTCJ010000006.1"/>
</dbReference>
<keyword evidence="3" id="KW-0489">Methyltransferase</keyword>
<keyword evidence="4" id="KW-1185">Reference proteome</keyword>
<dbReference type="GO" id="GO:0032259">
    <property type="term" value="P:methylation"/>
    <property type="evidence" value="ECO:0007669"/>
    <property type="project" value="UniProtKB-KW"/>
</dbReference>
<dbReference type="SUPFAM" id="SSF53335">
    <property type="entry name" value="S-adenosyl-L-methionine-dependent methyltransferases"/>
    <property type="match status" value="1"/>
</dbReference>
<reference evidence="4" key="1">
    <citation type="journal article" date="2019" name="Int. J. Syst. Evol. Microbiol.">
        <title>The Global Catalogue of Microorganisms (GCM) 10K type strain sequencing project: providing services to taxonomists for standard genome sequencing and annotation.</title>
        <authorList>
            <consortium name="The Broad Institute Genomics Platform"/>
            <consortium name="The Broad Institute Genome Sequencing Center for Infectious Disease"/>
            <person name="Wu L."/>
            <person name="Ma J."/>
        </authorList>
    </citation>
    <scope>NUCLEOTIDE SEQUENCE [LARGE SCALE GENOMIC DNA]</scope>
    <source>
        <strain evidence="4">WLHS5</strain>
    </source>
</reference>
<accession>A0ABW2LLK7</accession>
<gene>
    <name evidence="3" type="ORF">ACFQRI_13795</name>
</gene>
<dbReference type="Gene3D" id="3.40.50.150">
    <property type="entry name" value="Vaccinia Virus protein VP39"/>
    <property type="match status" value="1"/>
</dbReference>
<organism evidence="3 4">
    <name type="scientific">Saccharopolyspora griseoalba</name>
    <dbReference type="NCBI Taxonomy" id="1431848"/>
    <lineage>
        <taxon>Bacteria</taxon>
        <taxon>Bacillati</taxon>
        <taxon>Actinomycetota</taxon>
        <taxon>Actinomycetes</taxon>
        <taxon>Pseudonocardiales</taxon>
        <taxon>Pseudonocardiaceae</taxon>
        <taxon>Saccharopolyspora</taxon>
    </lineage>
</organism>
<evidence type="ECO:0000256" key="2">
    <source>
        <dbReference type="SAM" id="MobiDB-lite"/>
    </source>
</evidence>
<dbReference type="EC" id="2.1.1.-" evidence="3"/>
<dbReference type="EMBL" id="JBHTCJ010000006">
    <property type="protein sequence ID" value="MFC7342475.1"/>
    <property type="molecule type" value="Genomic_DNA"/>
</dbReference>
<evidence type="ECO:0000313" key="4">
    <source>
        <dbReference type="Proteomes" id="UP001596504"/>
    </source>
</evidence>
<comment type="caution">
    <text evidence="3">The sequence shown here is derived from an EMBL/GenBank/DDBJ whole genome shotgun (WGS) entry which is preliminary data.</text>
</comment>
<dbReference type="InterPro" id="IPR029063">
    <property type="entry name" value="SAM-dependent_MTases_sf"/>
</dbReference>